<dbReference type="EMBL" id="SAYI01000005">
    <property type="protein sequence ID" value="TXJ58107.1"/>
    <property type="molecule type" value="Genomic_DNA"/>
</dbReference>
<evidence type="ECO:0000313" key="2">
    <source>
        <dbReference type="Proteomes" id="UP000322327"/>
    </source>
</evidence>
<protein>
    <submittedName>
        <fullName evidence="1">Uncharacterized protein</fullName>
    </submittedName>
</protein>
<organism evidence="1 2">
    <name type="scientific">Brachyspira aalborgi</name>
    <dbReference type="NCBI Taxonomy" id="29522"/>
    <lineage>
        <taxon>Bacteria</taxon>
        <taxon>Pseudomonadati</taxon>
        <taxon>Spirochaetota</taxon>
        <taxon>Spirochaetia</taxon>
        <taxon>Brachyspirales</taxon>
        <taxon>Brachyspiraceae</taxon>
        <taxon>Brachyspira</taxon>
    </lineage>
</organism>
<sequence length="95" mass="11322">MNNKKIFIIFILIFIFFISKNIYCQDNAKVYVIKKLEFQEINRWYAAYIKKAIKKASDEGNGVLNYAKDEETEDALIKLGAKRKDYDYDEDEDDY</sequence>
<reference evidence="1 2" key="1">
    <citation type="journal article" date="1992" name="Lakartidningen">
        <title>[Penicillin V and not amoxicillin is the first choice preparation in acute otitis].</title>
        <authorList>
            <person name="Kamme C."/>
            <person name="Lundgren K."/>
            <person name="Prellner K."/>
        </authorList>
    </citation>
    <scope>NUCLEOTIDE SEQUENCE [LARGE SCALE GENOMIC DNA]</scope>
    <source>
        <strain evidence="1 2">PC3053II</strain>
    </source>
</reference>
<name>A0A5C8G8I8_9SPIR</name>
<proteinExistence type="predicted"/>
<accession>A0A5C8G8I8</accession>
<dbReference type="Proteomes" id="UP000322327">
    <property type="component" value="Unassembled WGS sequence"/>
</dbReference>
<dbReference type="AlphaFoldDB" id="A0A5C8G8I8"/>
<dbReference type="RefSeq" id="WP_147530177.1">
    <property type="nucleotide sequence ID" value="NZ_SAYI01000005.1"/>
</dbReference>
<comment type="caution">
    <text evidence="1">The sequence shown here is derived from an EMBL/GenBank/DDBJ whole genome shotgun (WGS) entry which is preliminary data.</text>
</comment>
<gene>
    <name evidence="1" type="ORF">EPJ76_01215</name>
</gene>
<evidence type="ECO:0000313" key="1">
    <source>
        <dbReference type="EMBL" id="TXJ58107.1"/>
    </source>
</evidence>